<feature type="compositionally biased region" description="Basic residues" evidence="1">
    <location>
        <begin position="272"/>
        <end position="287"/>
    </location>
</feature>
<feature type="region of interest" description="Disordered" evidence="1">
    <location>
        <begin position="178"/>
        <end position="301"/>
    </location>
</feature>
<protein>
    <submittedName>
        <fullName evidence="2">Uncharacterized protein</fullName>
    </submittedName>
</protein>
<comment type="caution">
    <text evidence="2">The sequence shown here is derived from an EMBL/GenBank/DDBJ whole genome shotgun (WGS) entry which is preliminary data.</text>
</comment>
<dbReference type="Proteomes" id="UP001153069">
    <property type="component" value="Unassembled WGS sequence"/>
</dbReference>
<reference evidence="2" key="1">
    <citation type="submission" date="2020-06" db="EMBL/GenBank/DDBJ databases">
        <authorList>
            <consortium name="Plant Systems Biology data submission"/>
        </authorList>
    </citation>
    <scope>NUCLEOTIDE SEQUENCE</scope>
    <source>
        <strain evidence="2">D6</strain>
    </source>
</reference>
<keyword evidence="3" id="KW-1185">Reference proteome</keyword>
<evidence type="ECO:0000256" key="1">
    <source>
        <dbReference type="SAM" id="MobiDB-lite"/>
    </source>
</evidence>
<dbReference type="AlphaFoldDB" id="A0A9N8E479"/>
<evidence type="ECO:0000313" key="3">
    <source>
        <dbReference type="Proteomes" id="UP001153069"/>
    </source>
</evidence>
<gene>
    <name evidence="2" type="ORF">SEMRO_639_G179770.1</name>
</gene>
<proteinExistence type="predicted"/>
<dbReference type="EMBL" id="CAICTM010000638">
    <property type="protein sequence ID" value="CAB9514217.1"/>
    <property type="molecule type" value="Genomic_DNA"/>
</dbReference>
<feature type="compositionally biased region" description="Low complexity" evidence="1">
    <location>
        <begin position="218"/>
        <end position="231"/>
    </location>
</feature>
<name>A0A9N8E479_9STRA</name>
<organism evidence="2 3">
    <name type="scientific">Seminavis robusta</name>
    <dbReference type="NCBI Taxonomy" id="568900"/>
    <lineage>
        <taxon>Eukaryota</taxon>
        <taxon>Sar</taxon>
        <taxon>Stramenopiles</taxon>
        <taxon>Ochrophyta</taxon>
        <taxon>Bacillariophyta</taxon>
        <taxon>Bacillariophyceae</taxon>
        <taxon>Bacillariophycidae</taxon>
        <taxon>Naviculales</taxon>
        <taxon>Naviculaceae</taxon>
        <taxon>Seminavis</taxon>
    </lineage>
</organism>
<sequence length="301" mass="33466">MTSQELQWFRQEQEKEFIELAVKLSIEAKEKEPPNEVAPALDISAHTRRFLEEEQEKELVEMAKRLSLSGRGYTCDLAANVKHAMREPEQDDPEELEVESPVNQESSIRAQGGRGMLATNKHFSVVPAKATTKEVKPSNQAMISLRGVAISTFEQSQHKTACHQENDKMQEAVVNGHHDQIDKPTTRNSIAQLRLKKPHLFRRSLQARGRRSPATTQSPASLVPSPVTSSVTGKEAHKPAKRHSCSSSIPSSGGGTGLMNHSGGCTFERSSRSRIQKHVGERSRRRQSCCNGRNSQKKVDS</sequence>
<accession>A0A9N8E479</accession>
<evidence type="ECO:0000313" key="2">
    <source>
        <dbReference type="EMBL" id="CAB9514217.1"/>
    </source>
</evidence>